<dbReference type="EMBL" id="CP011391">
    <property type="protein sequence ID" value="AMK55616.1"/>
    <property type="molecule type" value="Genomic_DNA"/>
</dbReference>
<dbReference type="STRING" id="1702221.AALO17_24820"/>
<dbReference type="Gene3D" id="3.30.300.30">
    <property type="match status" value="1"/>
</dbReference>
<dbReference type="OrthoDB" id="2203190at2"/>
<dbReference type="InterPro" id="IPR025110">
    <property type="entry name" value="AMP-bd_C"/>
</dbReference>
<dbReference type="GO" id="GO:0043041">
    <property type="term" value="P:amino acid activation for nonribosomal peptide biosynthetic process"/>
    <property type="evidence" value="ECO:0007669"/>
    <property type="project" value="TreeGrafter"/>
</dbReference>
<proteinExistence type="predicted"/>
<name>A0A140DY89_9FIRM</name>
<protein>
    <recommendedName>
        <fullName evidence="6">Amino acid adenylation domain-containing protein</fullName>
    </recommendedName>
</protein>
<evidence type="ECO:0000259" key="3">
    <source>
        <dbReference type="Pfam" id="PF13193"/>
    </source>
</evidence>
<dbReference type="InterPro" id="IPR000873">
    <property type="entry name" value="AMP-dep_synth/lig_dom"/>
</dbReference>
<dbReference type="AlphaFoldDB" id="A0A140DY89"/>
<dbReference type="GO" id="GO:0031177">
    <property type="term" value="F:phosphopantetheine binding"/>
    <property type="evidence" value="ECO:0007669"/>
    <property type="project" value="TreeGrafter"/>
</dbReference>
<dbReference type="GO" id="GO:0005737">
    <property type="term" value="C:cytoplasm"/>
    <property type="evidence" value="ECO:0007669"/>
    <property type="project" value="TreeGrafter"/>
</dbReference>
<dbReference type="KEGG" id="fro:AALO17_24820"/>
<feature type="domain" description="AMP-dependent synthetase/ligase" evidence="2">
    <location>
        <begin position="13"/>
        <end position="344"/>
    </location>
</feature>
<feature type="region of interest" description="Disordered" evidence="1">
    <location>
        <begin position="483"/>
        <end position="502"/>
    </location>
</feature>
<dbReference type="Proteomes" id="UP000069771">
    <property type="component" value="Chromosome"/>
</dbReference>
<dbReference type="PROSITE" id="PS00455">
    <property type="entry name" value="AMP_BINDING"/>
    <property type="match status" value="1"/>
</dbReference>
<feature type="domain" description="AMP-binding enzyme C-terminal" evidence="3">
    <location>
        <begin position="395"/>
        <end position="479"/>
    </location>
</feature>
<keyword evidence="5" id="KW-1185">Reference proteome</keyword>
<dbReference type="PATRIC" id="fig|1702221.3.peg.2414"/>
<dbReference type="InterPro" id="IPR020845">
    <property type="entry name" value="AMP-binding_CS"/>
</dbReference>
<accession>A0A140DY89</accession>
<sequence length="502" mass="55545">MSLPKYDTVPAAFDAVVSRWPDELAVLDGNRPWTFSELNDLANDIAGILPDEPRIGIILDHSILMIASMLAVFKAGKAYVPMEPDFPVERIRDILQEAEIRTVITQKAYTDRLLPDVKPLIPTLPMVHHDLRQPAVSGEDPAYILYTSGSTGRPKGVCVLQRNLMHYVRAFHHEFHNGPGDIMLQGSVCTFDIFVEEVFTTLLNGAALAIPHTDEFHARMQYCEDHGITFISGFPWLVAQMNSEKLVPSRLRILISGGDTLHHSQMDTIADRVPVYNTYGPSETTVCASYYCASGKQPLADGSHPIGRPVLGASMEILDEAGNPVPIGTTGEICIYGNGVSAGYIGDHTRENLAFDHNMYHSGDLGYQLPDGNFVFLGRKDRQVMVYGKRVEPEEVESVMEKCPGVQEAVVTTWMDPEGSSHLHGWIVPEPDPENEQTPVAERDVTERLKSCLSRHLTPFMIPESFTVLASLPRTANGKVDKEALDALGEDKNTIQDREDGQ</sequence>
<evidence type="ECO:0000313" key="4">
    <source>
        <dbReference type="EMBL" id="AMK55616.1"/>
    </source>
</evidence>
<evidence type="ECO:0000256" key="1">
    <source>
        <dbReference type="SAM" id="MobiDB-lite"/>
    </source>
</evidence>
<dbReference type="InterPro" id="IPR045851">
    <property type="entry name" value="AMP-bd_C_sf"/>
</dbReference>
<dbReference type="Pfam" id="PF13193">
    <property type="entry name" value="AMP-binding_C"/>
    <property type="match status" value="1"/>
</dbReference>
<evidence type="ECO:0008006" key="6">
    <source>
        <dbReference type="Google" id="ProtNLM"/>
    </source>
</evidence>
<evidence type="ECO:0000313" key="5">
    <source>
        <dbReference type="Proteomes" id="UP000069771"/>
    </source>
</evidence>
<dbReference type="PANTHER" id="PTHR45527">
    <property type="entry name" value="NONRIBOSOMAL PEPTIDE SYNTHETASE"/>
    <property type="match status" value="1"/>
</dbReference>
<dbReference type="PANTHER" id="PTHR45527:SF1">
    <property type="entry name" value="FATTY ACID SYNTHASE"/>
    <property type="match status" value="1"/>
</dbReference>
<dbReference type="NCBIfam" id="TIGR01733">
    <property type="entry name" value="AA-adenyl-dom"/>
    <property type="match status" value="1"/>
</dbReference>
<dbReference type="SUPFAM" id="SSF56801">
    <property type="entry name" value="Acetyl-CoA synthetase-like"/>
    <property type="match status" value="1"/>
</dbReference>
<evidence type="ECO:0000259" key="2">
    <source>
        <dbReference type="Pfam" id="PF00501"/>
    </source>
</evidence>
<dbReference type="Pfam" id="PF00501">
    <property type="entry name" value="AMP-binding"/>
    <property type="match status" value="1"/>
</dbReference>
<dbReference type="GO" id="GO:0044550">
    <property type="term" value="P:secondary metabolite biosynthetic process"/>
    <property type="evidence" value="ECO:0007669"/>
    <property type="project" value="TreeGrafter"/>
</dbReference>
<reference evidence="4 5" key="1">
    <citation type="journal article" date="2016" name="Gut Pathog.">
        <title>Whole genome sequencing of "Faecalibaculum rodentium" ALO17, isolated from C57BL/6J laboratory mouse feces.</title>
        <authorList>
            <person name="Lim S."/>
            <person name="Chang D.H."/>
            <person name="Ahn S."/>
            <person name="Kim B.C."/>
        </authorList>
    </citation>
    <scope>NUCLEOTIDE SEQUENCE [LARGE SCALE GENOMIC DNA]</scope>
    <source>
        <strain evidence="4 5">Alo17</strain>
    </source>
</reference>
<gene>
    <name evidence="4" type="ORF">AALO17_24820</name>
</gene>
<dbReference type="PRINTS" id="PR00154">
    <property type="entry name" value="AMPBINDING"/>
</dbReference>
<dbReference type="Gene3D" id="3.40.50.12780">
    <property type="entry name" value="N-terminal domain of ligase-like"/>
    <property type="match status" value="1"/>
</dbReference>
<dbReference type="CDD" id="cd05930">
    <property type="entry name" value="A_NRPS"/>
    <property type="match status" value="1"/>
</dbReference>
<dbReference type="InterPro" id="IPR042099">
    <property type="entry name" value="ANL_N_sf"/>
</dbReference>
<dbReference type="InterPro" id="IPR010071">
    <property type="entry name" value="AA_adenyl_dom"/>
</dbReference>
<dbReference type="InterPro" id="IPR020459">
    <property type="entry name" value="AMP-binding"/>
</dbReference>
<organism evidence="4 5">
    <name type="scientific">Faecalibaculum rodentium</name>
    <dbReference type="NCBI Taxonomy" id="1702221"/>
    <lineage>
        <taxon>Bacteria</taxon>
        <taxon>Bacillati</taxon>
        <taxon>Bacillota</taxon>
        <taxon>Erysipelotrichia</taxon>
        <taxon>Erysipelotrichales</taxon>
        <taxon>Erysipelotrichaceae</taxon>
        <taxon>Faecalibaculum</taxon>
    </lineage>
</organism>